<evidence type="ECO:0000256" key="1">
    <source>
        <dbReference type="SAM" id="MobiDB-lite"/>
    </source>
</evidence>
<feature type="compositionally biased region" description="Polar residues" evidence="1">
    <location>
        <begin position="45"/>
        <end position="57"/>
    </location>
</feature>
<sequence>MWRLTWYWERLSPIFTPLQQAIMVCKPAFKSDGFQRQQGSKTLQQQTKAYSAASAENNRQKELRATF</sequence>
<feature type="region of interest" description="Disordered" evidence="1">
    <location>
        <begin position="45"/>
        <end position="67"/>
    </location>
</feature>
<dbReference type="Proteomes" id="UP000050525">
    <property type="component" value="Unassembled WGS sequence"/>
</dbReference>
<evidence type="ECO:0000313" key="2">
    <source>
        <dbReference type="EMBL" id="KYO27223.1"/>
    </source>
</evidence>
<gene>
    <name evidence="2" type="ORF">Y1Q_0011176</name>
</gene>
<comment type="caution">
    <text evidence="2">The sequence shown here is derived from an EMBL/GenBank/DDBJ whole genome shotgun (WGS) entry which is preliminary data.</text>
</comment>
<name>A0A151MRX0_ALLMI</name>
<proteinExistence type="predicted"/>
<reference evidence="2 3" key="1">
    <citation type="journal article" date="2012" name="Genome Biol.">
        <title>Sequencing three crocodilian genomes to illuminate the evolution of archosaurs and amniotes.</title>
        <authorList>
            <person name="St John J.A."/>
            <person name="Braun E.L."/>
            <person name="Isberg S.R."/>
            <person name="Miles L.G."/>
            <person name="Chong A.Y."/>
            <person name="Gongora J."/>
            <person name="Dalzell P."/>
            <person name="Moran C."/>
            <person name="Bed'hom B."/>
            <person name="Abzhanov A."/>
            <person name="Burgess S.C."/>
            <person name="Cooksey A.M."/>
            <person name="Castoe T.A."/>
            <person name="Crawford N.G."/>
            <person name="Densmore L.D."/>
            <person name="Drew J.C."/>
            <person name="Edwards S.V."/>
            <person name="Faircloth B.C."/>
            <person name="Fujita M.K."/>
            <person name="Greenwold M.J."/>
            <person name="Hoffmann F.G."/>
            <person name="Howard J.M."/>
            <person name="Iguchi T."/>
            <person name="Janes D.E."/>
            <person name="Khan S.Y."/>
            <person name="Kohno S."/>
            <person name="de Koning A.J."/>
            <person name="Lance S.L."/>
            <person name="McCarthy F.M."/>
            <person name="McCormack J.E."/>
            <person name="Merchant M.E."/>
            <person name="Peterson D.G."/>
            <person name="Pollock D.D."/>
            <person name="Pourmand N."/>
            <person name="Raney B.J."/>
            <person name="Roessler K.A."/>
            <person name="Sanford J.R."/>
            <person name="Sawyer R.H."/>
            <person name="Schmidt C.J."/>
            <person name="Triplett E.W."/>
            <person name="Tuberville T.D."/>
            <person name="Venegas-Anaya M."/>
            <person name="Howard J.T."/>
            <person name="Jarvis E.D."/>
            <person name="Guillette L.J.Jr."/>
            <person name="Glenn T.C."/>
            <person name="Green R.E."/>
            <person name="Ray D.A."/>
        </authorList>
    </citation>
    <scope>NUCLEOTIDE SEQUENCE [LARGE SCALE GENOMIC DNA]</scope>
    <source>
        <strain evidence="2">KSC_2009_1</strain>
    </source>
</reference>
<keyword evidence="3" id="KW-1185">Reference proteome</keyword>
<feature type="compositionally biased region" description="Basic and acidic residues" evidence="1">
    <location>
        <begin position="58"/>
        <end position="67"/>
    </location>
</feature>
<accession>A0A151MRX0</accession>
<evidence type="ECO:0000313" key="3">
    <source>
        <dbReference type="Proteomes" id="UP000050525"/>
    </source>
</evidence>
<organism evidence="2 3">
    <name type="scientific">Alligator mississippiensis</name>
    <name type="common">American alligator</name>
    <dbReference type="NCBI Taxonomy" id="8496"/>
    <lineage>
        <taxon>Eukaryota</taxon>
        <taxon>Metazoa</taxon>
        <taxon>Chordata</taxon>
        <taxon>Craniata</taxon>
        <taxon>Vertebrata</taxon>
        <taxon>Euteleostomi</taxon>
        <taxon>Archelosauria</taxon>
        <taxon>Archosauria</taxon>
        <taxon>Crocodylia</taxon>
        <taxon>Alligatoridae</taxon>
        <taxon>Alligatorinae</taxon>
        <taxon>Alligator</taxon>
    </lineage>
</organism>
<protein>
    <submittedName>
        <fullName evidence="2">Uncharacterized protein</fullName>
    </submittedName>
</protein>
<dbReference type="AlphaFoldDB" id="A0A151MRX0"/>
<dbReference type="EMBL" id="AKHW03005250">
    <property type="protein sequence ID" value="KYO27223.1"/>
    <property type="molecule type" value="Genomic_DNA"/>
</dbReference>